<keyword evidence="10" id="KW-0472">Membrane</keyword>
<dbReference type="EMBL" id="CP039690">
    <property type="protein sequence ID" value="QCI69223.1"/>
    <property type="molecule type" value="Genomic_DNA"/>
</dbReference>
<dbReference type="InterPro" id="IPR050980">
    <property type="entry name" value="2C_sensor_his_kinase"/>
</dbReference>
<evidence type="ECO:0000256" key="7">
    <source>
        <dbReference type="ARBA" id="ARBA00022741"/>
    </source>
</evidence>
<evidence type="ECO:0000313" key="13">
    <source>
        <dbReference type="Proteomes" id="UP000298781"/>
    </source>
</evidence>
<dbReference type="Proteomes" id="UP000298781">
    <property type="component" value="Chromosome"/>
</dbReference>
<dbReference type="GO" id="GO:0005524">
    <property type="term" value="F:ATP binding"/>
    <property type="evidence" value="ECO:0007669"/>
    <property type="project" value="UniProtKB-KW"/>
</dbReference>
<reference evidence="12 13" key="1">
    <citation type="submission" date="2019-04" db="EMBL/GenBank/DDBJ databases">
        <title>Phreatobacter aquaticus sp. nov.</title>
        <authorList>
            <person name="Choi A."/>
        </authorList>
    </citation>
    <scope>NUCLEOTIDE SEQUENCE [LARGE SCALE GENOMIC DNA]</scope>
    <source>
        <strain evidence="12 13">KCTC 52518</strain>
    </source>
</reference>
<dbReference type="SUPFAM" id="SSF55874">
    <property type="entry name" value="ATPase domain of HSP90 chaperone/DNA topoisomerase II/histidine kinase"/>
    <property type="match status" value="1"/>
</dbReference>
<evidence type="ECO:0000256" key="1">
    <source>
        <dbReference type="ARBA" id="ARBA00000085"/>
    </source>
</evidence>
<dbReference type="InterPro" id="IPR003594">
    <property type="entry name" value="HATPase_dom"/>
</dbReference>
<organism evidence="12 13">
    <name type="scientific">Phreatobacter stygius</name>
    <dbReference type="NCBI Taxonomy" id="1940610"/>
    <lineage>
        <taxon>Bacteria</taxon>
        <taxon>Pseudomonadati</taxon>
        <taxon>Pseudomonadota</taxon>
        <taxon>Alphaproteobacteria</taxon>
        <taxon>Hyphomicrobiales</taxon>
        <taxon>Phreatobacteraceae</taxon>
        <taxon>Phreatobacter</taxon>
    </lineage>
</organism>
<feature type="transmembrane region" description="Helical" evidence="10">
    <location>
        <begin position="91"/>
        <end position="117"/>
    </location>
</feature>
<evidence type="ECO:0000256" key="10">
    <source>
        <dbReference type="SAM" id="Phobius"/>
    </source>
</evidence>
<comment type="catalytic activity">
    <reaction evidence="1">
        <text>ATP + protein L-histidine = ADP + protein N-phospho-L-histidine.</text>
        <dbReference type="EC" id="2.7.13.3"/>
    </reaction>
</comment>
<feature type="domain" description="Histidine kinase" evidence="11">
    <location>
        <begin position="218"/>
        <end position="439"/>
    </location>
</feature>
<name>A0A4D7BFL9_9HYPH</name>
<dbReference type="CDD" id="cd00082">
    <property type="entry name" value="HisKA"/>
    <property type="match status" value="1"/>
</dbReference>
<dbReference type="InterPro" id="IPR004358">
    <property type="entry name" value="Sig_transdc_His_kin-like_C"/>
</dbReference>
<dbReference type="SUPFAM" id="SSF47384">
    <property type="entry name" value="Homodimeric domain of signal transducing histidine kinase"/>
    <property type="match status" value="1"/>
</dbReference>
<keyword evidence="6" id="KW-0808">Transferase</keyword>
<keyword evidence="8 12" id="KW-0418">Kinase</keyword>
<dbReference type="PROSITE" id="PS50109">
    <property type="entry name" value="HIS_KIN"/>
    <property type="match status" value="1"/>
</dbReference>
<feature type="transmembrane region" description="Helical" evidence="10">
    <location>
        <begin position="50"/>
        <end position="70"/>
    </location>
</feature>
<dbReference type="InterPro" id="IPR047770">
    <property type="entry name" value="RegB"/>
</dbReference>
<evidence type="ECO:0000313" key="12">
    <source>
        <dbReference type="EMBL" id="QCI69223.1"/>
    </source>
</evidence>
<dbReference type="GO" id="GO:0000155">
    <property type="term" value="F:phosphorelay sensor kinase activity"/>
    <property type="evidence" value="ECO:0007669"/>
    <property type="project" value="InterPro"/>
</dbReference>
<dbReference type="InterPro" id="IPR005467">
    <property type="entry name" value="His_kinase_dom"/>
</dbReference>
<dbReference type="Pfam" id="PF25323">
    <property type="entry name" value="6TM_PilS"/>
    <property type="match status" value="1"/>
</dbReference>
<feature type="transmembrane region" description="Helical" evidence="10">
    <location>
        <begin position="161"/>
        <end position="183"/>
    </location>
</feature>
<dbReference type="NCBIfam" id="NF033792">
    <property type="entry name" value="ActS_PrrB_HisK"/>
    <property type="match status" value="1"/>
</dbReference>
<keyword evidence="9" id="KW-0067">ATP-binding</keyword>
<evidence type="ECO:0000256" key="4">
    <source>
        <dbReference type="ARBA" id="ARBA00022475"/>
    </source>
</evidence>
<dbReference type="KEGG" id="pstg:E8M01_13960"/>
<feature type="transmembrane region" description="Helical" evidence="10">
    <location>
        <begin position="129"/>
        <end position="149"/>
    </location>
</feature>
<dbReference type="GO" id="GO:0005886">
    <property type="term" value="C:plasma membrane"/>
    <property type="evidence" value="ECO:0007669"/>
    <property type="project" value="UniProtKB-SubCell"/>
</dbReference>
<dbReference type="EC" id="2.7.13.3" evidence="3"/>
<comment type="subcellular location">
    <subcellularLocation>
        <location evidence="2">Cell membrane</location>
        <topology evidence="2">Multi-pass membrane protein</topology>
    </subcellularLocation>
</comment>
<keyword evidence="10" id="KW-0812">Transmembrane</keyword>
<evidence type="ECO:0000259" key="11">
    <source>
        <dbReference type="PROSITE" id="PS50109"/>
    </source>
</evidence>
<dbReference type="SMART" id="SM00387">
    <property type="entry name" value="HATPase_c"/>
    <property type="match status" value="1"/>
</dbReference>
<evidence type="ECO:0000256" key="6">
    <source>
        <dbReference type="ARBA" id="ARBA00022679"/>
    </source>
</evidence>
<feature type="transmembrane region" description="Helical" evidence="10">
    <location>
        <begin position="26"/>
        <end position="44"/>
    </location>
</feature>
<accession>A0A4D7BFL9</accession>
<evidence type="ECO:0000256" key="3">
    <source>
        <dbReference type="ARBA" id="ARBA00012438"/>
    </source>
</evidence>
<evidence type="ECO:0000256" key="5">
    <source>
        <dbReference type="ARBA" id="ARBA00022553"/>
    </source>
</evidence>
<keyword evidence="4" id="KW-1003">Cell membrane</keyword>
<dbReference type="OrthoDB" id="9785252at2"/>
<evidence type="ECO:0000256" key="8">
    <source>
        <dbReference type="ARBA" id="ARBA00022777"/>
    </source>
</evidence>
<dbReference type="Gene3D" id="3.30.565.10">
    <property type="entry name" value="Histidine kinase-like ATPase, C-terminal domain"/>
    <property type="match status" value="1"/>
</dbReference>
<dbReference type="AlphaFoldDB" id="A0A4D7BFL9"/>
<keyword evidence="7" id="KW-0547">Nucleotide-binding</keyword>
<sequence>MNLRLNLLTETTTWRRSVRLETLIRLRWFALAGQTAAIFTVFWGLDSSLPIEWCLIAVGASAWLNISLRLRYPANHRLDAPEAGASLAWDILQLAFLLFLTGGLENPFAFLFLAPVLISATSLPPRMTLSIGVLAVACASVVAFVHLPLPWEWRDDLRLPTLYLFGVWAALVLCISFIGLYAWQVAEESRQFTDALAATELVLARELHLSQLDGLAAAAAHELGTPLATIALVTKELAGELPKDGPIGEDMALLGEQVKRCREILAKLKSLSGGDAPFDTMPLAQLIEEVVQPHRFFDVAITVDLPENREGGPVIQRNPAVLYGLGNIVENAVDFARSSVAIKAHWDNSQVAVIIADDGPGFPPDIVDRIGEPYLTRRGKGRSRRAADEEQIGEEPSGMGLGVFIAKTLLERSGARITFRNRTAPETGAIVEVVWPRAAFRDGLSGPAPRAVPVQPAQTET</sequence>
<protein>
    <recommendedName>
        <fullName evidence="3">histidine kinase</fullName>
        <ecNumber evidence="3">2.7.13.3</ecNumber>
    </recommendedName>
</protein>
<evidence type="ECO:0000256" key="2">
    <source>
        <dbReference type="ARBA" id="ARBA00004651"/>
    </source>
</evidence>
<dbReference type="PANTHER" id="PTHR44936">
    <property type="entry name" value="SENSOR PROTEIN CREC"/>
    <property type="match status" value="1"/>
</dbReference>
<keyword evidence="13" id="KW-1185">Reference proteome</keyword>
<keyword evidence="10" id="KW-1133">Transmembrane helix</keyword>
<dbReference type="Gene3D" id="1.10.287.130">
    <property type="match status" value="1"/>
</dbReference>
<dbReference type="PRINTS" id="PR00344">
    <property type="entry name" value="BCTRLSENSOR"/>
</dbReference>
<proteinExistence type="predicted"/>
<dbReference type="Pfam" id="PF02518">
    <property type="entry name" value="HATPase_c"/>
    <property type="match status" value="1"/>
</dbReference>
<dbReference type="InterPro" id="IPR036097">
    <property type="entry name" value="HisK_dim/P_sf"/>
</dbReference>
<dbReference type="InterPro" id="IPR036890">
    <property type="entry name" value="HATPase_C_sf"/>
</dbReference>
<dbReference type="SMART" id="SM00388">
    <property type="entry name" value="HisKA"/>
    <property type="match status" value="1"/>
</dbReference>
<gene>
    <name evidence="12" type="ORF">E8M01_13960</name>
</gene>
<evidence type="ECO:0000256" key="9">
    <source>
        <dbReference type="ARBA" id="ARBA00022840"/>
    </source>
</evidence>
<keyword evidence="5" id="KW-0597">Phosphoprotein</keyword>
<dbReference type="PANTHER" id="PTHR44936:SF10">
    <property type="entry name" value="SENSOR PROTEIN RSTB"/>
    <property type="match status" value="1"/>
</dbReference>
<dbReference type="InterPro" id="IPR003661">
    <property type="entry name" value="HisK_dim/P_dom"/>
</dbReference>